<sequence length="78" mass="8920">MWRLIPNLQLPRQTPTHKAMGHGHDCVNYVASLLQWTADLDHVSTVKEIICLNKNGSLRLRHQTYPMCHSDAELLKSS</sequence>
<evidence type="ECO:0000313" key="2">
    <source>
        <dbReference type="Proteomes" id="UP000076858"/>
    </source>
</evidence>
<protein>
    <submittedName>
        <fullName evidence="1">Uncharacterized protein</fullName>
    </submittedName>
</protein>
<dbReference type="Proteomes" id="UP000076858">
    <property type="component" value="Unassembled WGS sequence"/>
</dbReference>
<dbReference type="EMBL" id="LRGB01003036">
    <property type="protein sequence ID" value="KZS04865.1"/>
    <property type="molecule type" value="Genomic_DNA"/>
</dbReference>
<name>A0A162DA57_9CRUS</name>
<evidence type="ECO:0000313" key="1">
    <source>
        <dbReference type="EMBL" id="KZS04865.1"/>
    </source>
</evidence>
<organism evidence="1 2">
    <name type="scientific">Daphnia magna</name>
    <dbReference type="NCBI Taxonomy" id="35525"/>
    <lineage>
        <taxon>Eukaryota</taxon>
        <taxon>Metazoa</taxon>
        <taxon>Ecdysozoa</taxon>
        <taxon>Arthropoda</taxon>
        <taxon>Crustacea</taxon>
        <taxon>Branchiopoda</taxon>
        <taxon>Diplostraca</taxon>
        <taxon>Cladocera</taxon>
        <taxon>Anomopoda</taxon>
        <taxon>Daphniidae</taxon>
        <taxon>Daphnia</taxon>
    </lineage>
</organism>
<reference evidence="1 2" key="1">
    <citation type="submission" date="2016-03" db="EMBL/GenBank/DDBJ databases">
        <title>EvidentialGene: Evidence-directed Construction of Genes on Genomes.</title>
        <authorList>
            <person name="Gilbert D.G."/>
            <person name="Choi J.-H."/>
            <person name="Mockaitis K."/>
            <person name="Colbourne J."/>
            <person name="Pfrender M."/>
        </authorList>
    </citation>
    <scope>NUCLEOTIDE SEQUENCE [LARGE SCALE GENOMIC DNA]</scope>
    <source>
        <strain evidence="1 2">Xinb3</strain>
        <tissue evidence="1">Complete organism</tissue>
    </source>
</reference>
<gene>
    <name evidence="1" type="ORF">APZ42_032097</name>
</gene>
<accession>A0A162DA57</accession>
<keyword evidence="2" id="KW-1185">Reference proteome</keyword>
<dbReference type="AlphaFoldDB" id="A0A162DA57"/>
<proteinExistence type="predicted"/>
<comment type="caution">
    <text evidence="1">The sequence shown here is derived from an EMBL/GenBank/DDBJ whole genome shotgun (WGS) entry which is preliminary data.</text>
</comment>